<dbReference type="InterPro" id="IPR005898">
    <property type="entry name" value="Cyc_pep_transpt_SyrD/YojI"/>
</dbReference>
<dbReference type="Pfam" id="PF00005">
    <property type="entry name" value="ABC_tran"/>
    <property type="match status" value="1"/>
</dbReference>
<dbReference type="InterPro" id="IPR017871">
    <property type="entry name" value="ABC_transporter-like_CS"/>
</dbReference>
<dbReference type="PANTHER" id="PTHR43553:SF11">
    <property type="entry name" value="ABC TRANSPORTER ATP-BINDING_PERMEASE PROTEIN YOJI"/>
    <property type="match status" value="1"/>
</dbReference>
<evidence type="ECO:0000259" key="10">
    <source>
        <dbReference type="PROSITE" id="PS50929"/>
    </source>
</evidence>
<proteinExistence type="predicted"/>
<name>A0ABX5PVT1_9FLAO</name>
<dbReference type="InterPro" id="IPR027417">
    <property type="entry name" value="P-loop_NTPase"/>
</dbReference>
<dbReference type="InterPro" id="IPR050095">
    <property type="entry name" value="ECF_ABC_transporter_ATP-bd"/>
</dbReference>
<dbReference type="RefSeq" id="WP_041566814.1">
    <property type="nucleotide sequence ID" value="NZ_QKZR01000004.1"/>
</dbReference>
<evidence type="ECO:0000256" key="4">
    <source>
        <dbReference type="ARBA" id="ARBA00022741"/>
    </source>
</evidence>
<organism evidence="11 12">
    <name type="scientific">Nonlabens dokdonensis</name>
    <dbReference type="NCBI Taxonomy" id="328515"/>
    <lineage>
        <taxon>Bacteria</taxon>
        <taxon>Pseudomonadati</taxon>
        <taxon>Bacteroidota</taxon>
        <taxon>Flavobacteriia</taxon>
        <taxon>Flavobacteriales</taxon>
        <taxon>Flavobacteriaceae</taxon>
        <taxon>Nonlabens</taxon>
    </lineage>
</organism>
<evidence type="ECO:0000256" key="8">
    <source>
        <dbReference type="SAM" id="Phobius"/>
    </source>
</evidence>
<evidence type="ECO:0000256" key="1">
    <source>
        <dbReference type="ARBA" id="ARBA00004651"/>
    </source>
</evidence>
<keyword evidence="12" id="KW-1185">Reference proteome</keyword>
<dbReference type="InterPro" id="IPR003439">
    <property type="entry name" value="ABC_transporter-like_ATP-bd"/>
</dbReference>
<dbReference type="Proteomes" id="UP000248584">
    <property type="component" value="Unassembled WGS sequence"/>
</dbReference>
<dbReference type="PANTHER" id="PTHR43553">
    <property type="entry name" value="HEAVY METAL TRANSPORTER"/>
    <property type="match status" value="1"/>
</dbReference>
<comment type="caution">
    <text evidence="11">The sequence shown here is derived from an EMBL/GenBank/DDBJ whole genome shotgun (WGS) entry which is preliminary data.</text>
</comment>
<reference evidence="11 12" key="1">
    <citation type="submission" date="2018-06" db="EMBL/GenBank/DDBJ databases">
        <title>Genomic Encyclopedia of Archaeal and Bacterial Type Strains, Phase II (KMG-II): from individual species to whole genera.</title>
        <authorList>
            <person name="Goeker M."/>
        </authorList>
    </citation>
    <scope>NUCLEOTIDE SEQUENCE [LARGE SCALE GENOMIC DNA]</scope>
    <source>
        <strain evidence="11 12">DSM 17205</strain>
    </source>
</reference>
<keyword evidence="6 8" id="KW-1133">Transmembrane helix</keyword>
<evidence type="ECO:0000256" key="3">
    <source>
        <dbReference type="ARBA" id="ARBA00022692"/>
    </source>
</evidence>
<dbReference type="PROSITE" id="PS00211">
    <property type="entry name" value="ABC_TRANSPORTER_1"/>
    <property type="match status" value="1"/>
</dbReference>
<keyword evidence="5 11" id="KW-0067">ATP-binding</keyword>
<feature type="transmembrane region" description="Helical" evidence="8">
    <location>
        <begin position="266"/>
        <end position="286"/>
    </location>
</feature>
<dbReference type="SUPFAM" id="SSF52540">
    <property type="entry name" value="P-loop containing nucleoside triphosphate hydrolases"/>
    <property type="match status" value="1"/>
</dbReference>
<dbReference type="EMBL" id="QKZR01000004">
    <property type="protein sequence ID" value="PZX38987.1"/>
    <property type="molecule type" value="Genomic_DNA"/>
</dbReference>
<dbReference type="Gene3D" id="1.20.1560.10">
    <property type="entry name" value="ABC transporter type 1, transmembrane domain"/>
    <property type="match status" value="1"/>
</dbReference>
<dbReference type="GO" id="GO:0005524">
    <property type="term" value="F:ATP binding"/>
    <property type="evidence" value="ECO:0007669"/>
    <property type="project" value="UniProtKB-KW"/>
</dbReference>
<evidence type="ECO:0000256" key="7">
    <source>
        <dbReference type="ARBA" id="ARBA00023136"/>
    </source>
</evidence>
<feature type="transmembrane region" description="Helical" evidence="8">
    <location>
        <begin position="149"/>
        <end position="167"/>
    </location>
</feature>
<gene>
    <name evidence="11" type="ORF">LX97_02352</name>
</gene>
<feature type="domain" description="ABC transporter" evidence="9">
    <location>
        <begin position="329"/>
        <end position="547"/>
    </location>
</feature>
<evidence type="ECO:0000256" key="6">
    <source>
        <dbReference type="ARBA" id="ARBA00022989"/>
    </source>
</evidence>
<feature type="transmembrane region" description="Helical" evidence="8">
    <location>
        <begin position="12"/>
        <end position="37"/>
    </location>
</feature>
<dbReference type="SMART" id="SM00382">
    <property type="entry name" value="AAA"/>
    <property type="match status" value="1"/>
</dbReference>
<evidence type="ECO:0000256" key="2">
    <source>
        <dbReference type="ARBA" id="ARBA00022448"/>
    </source>
</evidence>
<feature type="transmembrane region" description="Helical" evidence="8">
    <location>
        <begin position="226"/>
        <end position="254"/>
    </location>
</feature>
<accession>A0ABX5PVT1</accession>
<feature type="domain" description="ABC transmembrane type-1" evidence="10">
    <location>
        <begin position="11"/>
        <end position="291"/>
    </location>
</feature>
<dbReference type="PROSITE" id="PS50929">
    <property type="entry name" value="ABC_TM1F"/>
    <property type="match status" value="1"/>
</dbReference>
<evidence type="ECO:0000256" key="5">
    <source>
        <dbReference type="ARBA" id="ARBA00022840"/>
    </source>
</evidence>
<dbReference type="PROSITE" id="PS50893">
    <property type="entry name" value="ABC_TRANSPORTER_2"/>
    <property type="match status" value="1"/>
</dbReference>
<evidence type="ECO:0000259" key="9">
    <source>
        <dbReference type="PROSITE" id="PS50893"/>
    </source>
</evidence>
<keyword evidence="4" id="KW-0547">Nucleotide-binding</keyword>
<evidence type="ECO:0000313" key="12">
    <source>
        <dbReference type="Proteomes" id="UP000248584"/>
    </source>
</evidence>
<dbReference type="SUPFAM" id="SSF90123">
    <property type="entry name" value="ABC transporter transmembrane region"/>
    <property type="match status" value="1"/>
</dbReference>
<protein>
    <submittedName>
        <fullName evidence="11">ATP-binding cassette transporter</fullName>
    </submittedName>
</protein>
<sequence>MENIYKNNYKLIITYSIIGILSGFSSFLFIALVNQIISLSISEVMPKEHNYMLFFALIIALFFMTKRLLSEGVIEISQTIFWDIRSYVVKAIIVSPYLKVKNMKDEIYSALTADVANITNASLVIISFTSSVILTISSFIYLWYLSVPLFIISAFIISIGLLGYYFVSKSGNKHFVDVRAIEQKFMHQFDGILSGNKEIKVNREKGEEIFSKGVYPLLKRGKEKNIVAYIGYLNSQLISQVLFYIIVIFILLFVGDFFDVSLGTSISFVFALLFLFSPIVTIMLAIPPLNQGLISYNKLKDLKKKLEYEEFNNSYLNSNNDSPKVFKQVRFENCFYQYLDTSFEVGPFDLTINANEIIFVYGGNGAGKTTFIYMLLNLFTPDKGSIYFKDDEPESSEKVSQLFSPVFSDFYLFDDFYGIKNFDLEKVSSLLKLFELHDKVKIKEGKFSTLDLSAGQRKRLALIVAVLEDRPILVLDEWAADQDPYFRKKFYTEIIHKIVQEENKTIIAITHDDNYYQEADRLFKMDYGKLEEINSENTLQTKNNILT</sequence>
<dbReference type="InterPro" id="IPR003593">
    <property type="entry name" value="AAA+_ATPase"/>
</dbReference>
<dbReference type="Gene3D" id="3.40.50.300">
    <property type="entry name" value="P-loop containing nucleotide triphosphate hydrolases"/>
    <property type="match status" value="1"/>
</dbReference>
<feature type="transmembrane region" description="Helical" evidence="8">
    <location>
        <begin position="49"/>
        <end position="69"/>
    </location>
</feature>
<feature type="transmembrane region" description="Helical" evidence="8">
    <location>
        <begin position="123"/>
        <end position="143"/>
    </location>
</feature>
<keyword evidence="7 8" id="KW-0472">Membrane</keyword>
<dbReference type="InterPro" id="IPR011527">
    <property type="entry name" value="ABC1_TM_dom"/>
</dbReference>
<evidence type="ECO:0000313" key="11">
    <source>
        <dbReference type="EMBL" id="PZX38987.1"/>
    </source>
</evidence>
<keyword evidence="3 8" id="KW-0812">Transmembrane</keyword>
<dbReference type="InterPro" id="IPR036640">
    <property type="entry name" value="ABC1_TM_sf"/>
</dbReference>
<comment type="subcellular location">
    <subcellularLocation>
        <location evidence="1">Cell membrane</location>
        <topology evidence="1">Multi-pass membrane protein</topology>
    </subcellularLocation>
</comment>
<keyword evidence="2" id="KW-0813">Transport</keyword>
<dbReference type="NCBIfam" id="TIGR01194">
    <property type="entry name" value="cyc_pep_trnsptr"/>
    <property type="match status" value="1"/>
</dbReference>